<feature type="region of interest" description="Disordered" evidence="1">
    <location>
        <begin position="112"/>
        <end position="144"/>
    </location>
</feature>
<protein>
    <submittedName>
        <fullName evidence="3">Uncharacterized protein</fullName>
    </submittedName>
</protein>
<evidence type="ECO:0000256" key="2">
    <source>
        <dbReference type="SAM" id="Phobius"/>
    </source>
</evidence>
<keyword evidence="2" id="KW-0812">Transmembrane</keyword>
<organism evidence="3">
    <name type="scientific">Cucumis melo</name>
    <name type="common">Muskmelon</name>
    <dbReference type="NCBI Taxonomy" id="3656"/>
    <lineage>
        <taxon>Eukaryota</taxon>
        <taxon>Viridiplantae</taxon>
        <taxon>Streptophyta</taxon>
        <taxon>Embryophyta</taxon>
        <taxon>Tracheophyta</taxon>
        <taxon>Spermatophyta</taxon>
        <taxon>Magnoliopsida</taxon>
        <taxon>eudicotyledons</taxon>
        <taxon>Gunneridae</taxon>
        <taxon>Pentapetalae</taxon>
        <taxon>rosids</taxon>
        <taxon>fabids</taxon>
        <taxon>Cucurbitales</taxon>
        <taxon>Cucurbitaceae</taxon>
        <taxon>Benincaseae</taxon>
        <taxon>Cucumis</taxon>
    </lineage>
</organism>
<feature type="compositionally biased region" description="Basic residues" evidence="1">
    <location>
        <begin position="127"/>
        <end position="141"/>
    </location>
</feature>
<keyword evidence="2" id="KW-0472">Membrane</keyword>
<evidence type="ECO:0000313" key="3">
    <source>
        <dbReference type="EnsemblPlants" id="MELO3C031518.2.1"/>
    </source>
</evidence>
<reference evidence="3" key="1">
    <citation type="submission" date="2023-03" db="UniProtKB">
        <authorList>
            <consortium name="EnsemblPlants"/>
        </authorList>
    </citation>
    <scope>IDENTIFICATION</scope>
</reference>
<keyword evidence="2" id="KW-1133">Transmembrane helix</keyword>
<dbReference type="AlphaFoldDB" id="A0A9I9EC44"/>
<evidence type="ECO:0000256" key="1">
    <source>
        <dbReference type="SAM" id="MobiDB-lite"/>
    </source>
</evidence>
<proteinExistence type="predicted"/>
<accession>A0A9I9EC44</accession>
<feature type="transmembrane region" description="Helical" evidence="2">
    <location>
        <begin position="30"/>
        <end position="49"/>
    </location>
</feature>
<sequence>MKSVKRNVPYARFSTFKASARNLSTSLARAIRFISVAFICSTCSMFLPFSCSNVALRTGPKISLKNSQSNNLLAVKEWVSRHKRVQDDINIVGMSSRPSKSLQNVVPKLQSKRTMNKKMSRRLNTSKTHKTPRWRKRRRRHTTPEMTSNVNGIMAKVPKVNYWGGRAKPLKYNIGHPILTNAEQRQPVLLWFLTESFVQSKSQSLLHSVAWNEWPTKMGARISKMLLGKIKDQLKASTAVAQYLEAGHQWQKDVQDASNQQNT</sequence>
<name>A0A9I9EC44_CUCME</name>
<dbReference type="Gramene" id="MELO3C031518.2.1">
    <property type="protein sequence ID" value="MELO3C031518.2.1"/>
    <property type="gene ID" value="MELO3C031518.2"/>
</dbReference>
<dbReference type="EnsemblPlants" id="MELO3C031518.2.1">
    <property type="protein sequence ID" value="MELO3C031518.2.1"/>
    <property type="gene ID" value="MELO3C031518.2"/>
</dbReference>
<feature type="compositionally biased region" description="Basic residues" evidence="1">
    <location>
        <begin position="112"/>
        <end position="121"/>
    </location>
</feature>